<reference evidence="2" key="1">
    <citation type="submission" date="2020-06" db="EMBL/GenBank/DDBJ databases">
        <authorList>
            <person name="Li T."/>
            <person name="Hu X."/>
            <person name="Zhang T."/>
            <person name="Song X."/>
            <person name="Zhang H."/>
            <person name="Dai N."/>
            <person name="Sheng W."/>
            <person name="Hou X."/>
            <person name="Wei L."/>
        </authorList>
    </citation>
    <scope>NUCLEOTIDE SEQUENCE</scope>
    <source>
        <strain evidence="2">3651</strain>
        <tissue evidence="2">Leaf</tissue>
    </source>
</reference>
<dbReference type="EMBL" id="JACGWO010000008">
    <property type="protein sequence ID" value="KAK4422084.1"/>
    <property type="molecule type" value="Genomic_DNA"/>
</dbReference>
<evidence type="ECO:0000256" key="1">
    <source>
        <dbReference type="SAM" id="MobiDB-lite"/>
    </source>
</evidence>
<evidence type="ECO:0000313" key="3">
    <source>
        <dbReference type="Proteomes" id="UP001293254"/>
    </source>
</evidence>
<protein>
    <submittedName>
        <fullName evidence="2">Uncharacterized protein</fullName>
    </submittedName>
</protein>
<feature type="region of interest" description="Disordered" evidence="1">
    <location>
        <begin position="1"/>
        <end position="36"/>
    </location>
</feature>
<keyword evidence="3" id="KW-1185">Reference proteome</keyword>
<comment type="caution">
    <text evidence="2">The sequence shown here is derived from an EMBL/GenBank/DDBJ whole genome shotgun (WGS) entry which is preliminary data.</text>
</comment>
<reference evidence="2" key="2">
    <citation type="journal article" date="2024" name="Plant">
        <title>Genomic evolution and insights into agronomic trait innovations of Sesamum species.</title>
        <authorList>
            <person name="Miao H."/>
            <person name="Wang L."/>
            <person name="Qu L."/>
            <person name="Liu H."/>
            <person name="Sun Y."/>
            <person name="Le M."/>
            <person name="Wang Q."/>
            <person name="Wei S."/>
            <person name="Zheng Y."/>
            <person name="Lin W."/>
            <person name="Duan Y."/>
            <person name="Cao H."/>
            <person name="Xiong S."/>
            <person name="Wang X."/>
            <person name="Wei L."/>
            <person name="Li C."/>
            <person name="Ma Q."/>
            <person name="Ju M."/>
            <person name="Zhao R."/>
            <person name="Li G."/>
            <person name="Mu C."/>
            <person name="Tian Q."/>
            <person name="Mei H."/>
            <person name="Zhang T."/>
            <person name="Gao T."/>
            <person name="Zhang H."/>
        </authorList>
    </citation>
    <scope>NUCLEOTIDE SEQUENCE</scope>
    <source>
        <strain evidence="2">3651</strain>
    </source>
</reference>
<organism evidence="2 3">
    <name type="scientific">Sesamum alatum</name>
    <dbReference type="NCBI Taxonomy" id="300844"/>
    <lineage>
        <taxon>Eukaryota</taxon>
        <taxon>Viridiplantae</taxon>
        <taxon>Streptophyta</taxon>
        <taxon>Embryophyta</taxon>
        <taxon>Tracheophyta</taxon>
        <taxon>Spermatophyta</taxon>
        <taxon>Magnoliopsida</taxon>
        <taxon>eudicotyledons</taxon>
        <taxon>Gunneridae</taxon>
        <taxon>Pentapetalae</taxon>
        <taxon>asterids</taxon>
        <taxon>lamiids</taxon>
        <taxon>Lamiales</taxon>
        <taxon>Pedaliaceae</taxon>
        <taxon>Sesamum</taxon>
    </lineage>
</organism>
<name>A0AAE1Y2L6_9LAMI</name>
<dbReference type="Proteomes" id="UP001293254">
    <property type="component" value="Unassembled WGS sequence"/>
</dbReference>
<gene>
    <name evidence="2" type="ORF">Salat_2159400</name>
</gene>
<sequence>MEWVKGKIRDGSDRPDPKRWKEPKPQMPEPTGCFGPLEATQARQSTQDPHHNHKALQGLFIEKNGEEGDVDVCIMLDVNANGINSDEEREAWQSEIWEARRCWGNSWRRRT</sequence>
<dbReference type="AlphaFoldDB" id="A0AAE1Y2L6"/>
<feature type="compositionally biased region" description="Basic and acidic residues" evidence="1">
    <location>
        <begin position="1"/>
        <end position="24"/>
    </location>
</feature>
<proteinExistence type="predicted"/>
<accession>A0AAE1Y2L6</accession>
<evidence type="ECO:0000313" key="2">
    <source>
        <dbReference type="EMBL" id="KAK4422084.1"/>
    </source>
</evidence>